<organism evidence="1 2">
    <name type="scientific">Nepenthes gracilis</name>
    <name type="common">Slender pitcher plant</name>
    <dbReference type="NCBI Taxonomy" id="150966"/>
    <lineage>
        <taxon>Eukaryota</taxon>
        <taxon>Viridiplantae</taxon>
        <taxon>Streptophyta</taxon>
        <taxon>Embryophyta</taxon>
        <taxon>Tracheophyta</taxon>
        <taxon>Spermatophyta</taxon>
        <taxon>Magnoliopsida</taxon>
        <taxon>eudicotyledons</taxon>
        <taxon>Gunneridae</taxon>
        <taxon>Pentapetalae</taxon>
        <taxon>Caryophyllales</taxon>
        <taxon>Nepenthaceae</taxon>
        <taxon>Nepenthes</taxon>
    </lineage>
</organism>
<reference evidence="1" key="1">
    <citation type="submission" date="2023-05" db="EMBL/GenBank/DDBJ databases">
        <title>Nepenthes gracilis genome sequencing.</title>
        <authorList>
            <person name="Fukushima K."/>
        </authorList>
    </citation>
    <scope>NUCLEOTIDE SEQUENCE</scope>
    <source>
        <strain evidence="1">SING2019-196</strain>
    </source>
</reference>
<dbReference type="EMBL" id="BSYO01000021">
    <property type="protein sequence ID" value="GMH19611.1"/>
    <property type="molecule type" value="Genomic_DNA"/>
</dbReference>
<protein>
    <submittedName>
        <fullName evidence="1">Uncharacterized protein</fullName>
    </submittedName>
</protein>
<dbReference type="AlphaFoldDB" id="A0AAD3T0Z5"/>
<evidence type="ECO:0000313" key="1">
    <source>
        <dbReference type="EMBL" id="GMH19611.1"/>
    </source>
</evidence>
<sequence length="69" mass="7364">MRSVALGLEPRWWFAAVDLPDLVPGAYHVFDPASCPFLCNVVVGETDQPFIPAPSPDGCLKTGLFSGST</sequence>
<gene>
    <name evidence="1" type="ORF">Nepgr_021452</name>
</gene>
<dbReference type="Proteomes" id="UP001279734">
    <property type="component" value="Unassembled WGS sequence"/>
</dbReference>
<comment type="caution">
    <text evidence="1">The sequence shown here is derived from an EMBL/GenBank/DDBJ whole genome shotgun (WGS) entry which is preliminary data.</text>
</comment>
<accession>A0AAD3T0Z5</accession>
<proteinExistence type="predicted"/>
<keyword evidence="2" id="KW-1185">Reference proteome</keyword>
<evidence type="ECO:0000313" key="2">
    <source>
        <dbReference type="Proteomes" id="UP001279734"/>
    </source>
</evidence>
<name>A0AAD3T0Z5_NEPGR</name>